<dbReference type="EMBL" id="JBHLUN010000005">
    <property type="protein sequence ID" value="MFC0408070.1"/>
    <property type="molecule type" value="Genomic_DNA"/>
</dbReference>
<gene>
    <name evidence="5" type="ORF">ACFFGY_07400</name>
</gene>
<comment type="cofactor">
    <cofactor evidence="4">
        <name>Mg(2+)</name>
        <dbReference type="ChEBI" id="CHEBI:18420"/>
    </cofactor>
</comment>
<evidence type="ECO:0000256" key="3">
    <source>
        <dbReference type="ARBA" id="ARBA00022840"/>
    </source>
</evidence>
<dbReference type="EC" id="6.3.3.2" evidence="4"/>
<dbReference type="InterPro" id="IPR002698">
    <property type="entry name" value="FTHF_cligase"/>
</dbReference>
<evidence type="ECO:0000313" key="6">
    <source>
        <dbReference type="Proteomes" id="UP001589865"/>
    </source>
</evidence>
<dbReference type="Pfam" id="PF01812">
    <property type="entry name" value="5-FTHF_cyc-lig"/>
    <property type="match status" value="1"/>
</dbReference>
<dbReference type="PANTHER" id="PTHR23407">
    <property type="entry name" value="ATPASE INHIBITOR/5-FORMYLTETRAHYDROFOLATE CYCLO-LIGASE"/>
    <property type="match status" value="1"/>
</dbReference>
<organism evidence="5 6">
    <name type="scientific">Roseomonas elaeocarpi</name>
    <dbReference type="NCBI Taxonomy" id="907779"/>
    <lineage>
        <taxon>Bacteria</taxon>
        <taxon>Pseudomonadati</taxon>
        <taxon>Pseudomonadota</taxon>
        <taxon>Alphaproteobacteria</taxon>
        <taxon>Acetobacterales</taxon>
        <taxon>Roseomonadaceae</taxon>
        <taxon>Roseomonas</taxon>
    </lineage>
</organism>
<keyword evidence="4" id="KW-0460">Magnesium</keyword>
<keyword evidence="6" id="KW-1185">Reference proteome</keyword>
<protein>
    <recommendedName>
        <fullName evidence="4">5-formyltetrahydrofolate cyclo-ligase</fullName>
        <ecNumber evidence="4">6.3.3.2</ecNumber>
    </recommendedName>
</protein>
<evidence type="ECO:0000256" key="1">
    <source>
        <dbReference type="ARBA" id="ARBA00010638"/>
    </source>
</evidence>
<evidence type="ECO:0000313" key="5">
    <source>
        <dbReference type="EMBL" id="MFC0408070.1"/>
    </source>
</evidence>
<dbReference type="InterPro" id="IPR024185">
    <property type="entry name" value="FTHF_cligase-like_sf"/>
</dbReference>
<dbReference type="SUPFAM" id="SSF100950">
    <property type="entry name" value="NagB/RpiA/CoA transferase-like"/>
    <property type="match status" value="1"/>
</dbReference>
<dbReference type="NCBIfam" id="TIGR02727">
    <property type="entry name" value="MTHFS_bact"/>
    <property type="match status" value="1"/>
</dbReference>
<keyword evidence="5" id="KW-0436">Ligase</keyword>
<dbReference type="GO" id="GO:0030272">
    <property type="term" value="F:5-formyltetrahydrofolate cyclo-ligase activity"/>
    <property type="evidence" value="ECO:0007669"/>
    <property type="project" value="UniProtKB-EC"/>
</dbReference>
<evidence type="ECO:0000256" key="4">
    <source>
        <dbReference type="RuleBase" id="RU361279"/>
    </source>
</evidence>
<dbReference type="PIRSF" id="PIRSF006806">
    <property type="entry name" value="FTHF_cligase"/>
    <property type="match status" value="1"/>
</dbReference>
<dbReference type="InterPro" id="IPR037171">
    <property type="entry name" value="NagB/RpiA_transferase-like"/>
</dbReference>
<reference evidence="5 6" key="1">
    <citation type="submission" date="2024-09" db="EMBL/GenBank/DDBJ databases">
        <authorList>
            <person name="Sun Q."/>
            <person name="Mori K."/>
        </authorList>
    </citation>
    <scope>NUCLEOTIDE SEQUENCE [LARGE SCALE GENOMIC DNA]</scope>
    <source>
        <strain evidence="5 6">TBRC 5777</strain>
    </source>
</reference>
<comment type="catalytic activity">
    <reaction evidence="4">
        <text>(6S)-5-formyl-5,6,7,8-tetrahydrofolate + ATP = (6R)-5,10-methenyltetrahydrofolate + ADP + phosphate</text>
        <dbReference type="Rhea" id="RHEA:10488"/>
        <dbReference type="ChEBI" id="CHEBI:30616"/>
        <dbReference type="ChEBI" id="CHEBI:43474"/>
        <dbReference type="ChEBI" id="CHEBI:57455"/>
        <dbReference type="ChEBI" id="CHEBI:57457"/>
        <dbReference type="ChEBI" id="CHEBI:456216"/>
        <dbReference type="EC" id="6.3.3.2"/>
    </reaction>
</comment>
<accession>A0ABV6JRU9</accession>
<dbReference type="RefSeq" id="WP_377043810.1">
    <property type="nucleotide sequence ID" value="NZ_JBHLUN010000005.1"/>
</dbReference>
<comment type="caution">
    <text evidence="5">The sequence shown here is derived from an EMBL/GenBank/DDBJ whole genome shotgun (WGS) entry which is preliminary data.</text>
</comment>
<keyword evidence="3 4" id="KW-0067">ATP-binding</keyword>
<keyword evidence="2 4" id="KW-0547">Nucleotide-binding</keyword>
<name>A0ABV6JRU9_9PROT</name>
<sequence>MVAPHPIPSDPEDVAARKRSMRRSLLARRATIPTEGAAEAAWAQLLASGLVPAGAVVSAYWPLGHELDPRPAMLGLLALGHTVILPVTAARGQPLTFRQWDPAVPLRDATFGLREPPPEAPERRPDLLLVPLLGFDRRGHRLGYGAGYYDRTLESLPGATALGFAFAEQEVAEVPTGPGDRPLHAIVTERGLISVAAPS</sequence>
<evidence type="ECO:0000256" key="2">
    <source>
        <dbReference type="ARBA" id="ARBA00022741"/>
    </source>
</evidence>
<dbReference type="Gene3D" id="3.40.50.10420">
    <property type="entry name" value="NagB/RpiA/CoA transferase-like"/>
    <property type="match status" value="1"/>
</dbReference>
<comment type="similarity">
    <text evidence="1 4">Belongs to the 5-formyltetrahydrofolate cyclo-ligase family.</text>
</comment>
<keyword evidence="4" id="KW-0479">Metal-binding</keyword>
<dbReference type="PANTHER" id="PTHR23407:SF1">
    <property type="entry name" value="5-FORMYLTETRAHYDROFOLATE CYCLO-LIGASE"/>
    <property type="match status" value="1"/>
</dbReference>
<dbReference type="Proteomes" id="UP001589865">
    <property type="component" value="Unassembled WGS sequence"/>
</dbReference>
<proteinExistence type="inferred from homology"/>